<sequence>MSWWGRYLLIDLTERKYDVYEVPEGLVEKYLGGNGLGVYLLYKFTKRGADPLSEDNPVIINTGPANGTLLPMASKFAMFTKSPQTLGFTKGFCGGEFGQEIKFAGWDGIILTGACHDWTHIHIENDKVYFNKAEELKGSYTSIAQKRLKEKYGEDVKTLVIGPAGENLVKYACVISDLRAVGTGGIGAVLGSKRVKAITVRGERLLKPRNPDRLINFIKGFEERVYKHPGVKNLVMFGTAAGVMHLQHIGALPSYNWQRETFPFAEKISGESLRSKVIKDVSCFGCIVPCGKYSVGKDTFTIGPEYEGIFSMGTAIGNWDLDELISLDRLTDELGLGQIQTGGVMAWIMECYEKGLISKESLDGLELNFGNTEAVKELLKKIAFREGIGDVLAEGSQRASKLLGIGESFLLTVKGMEIAGHSPRAVKTQALGYAVSNRGPVHCDIRPGMEENNIVPLGKPEGKGRLGKDLAVWTSVVNSIIYCLSAERVVGYVLNEEILNMVNALMDWEISMEELYKIGERIYTLERLFNVREGFSRKDDTLPHRIKKECTEMGYRTTEEELESMIEEFYDAFGWDKEGKPTKETLVRLSLEEFMHDL</sequence>
<keyword evidence="3" id="KW-0004">4Fe-4S</keyword>
<gene>
    <name evidence="10" type="ORF">ENO47_02125</name>
</gene>
<dbReference type="InterPro" id="IPR013985">
    <property type="entry name" value="Ald_Fedxn_OxRdtase_dom3"/>
</dbReference>
<dbReference type="GO" id="GO:0051539">
    <property type="term" value="F:4 iron, 4 sulfur cluster binding"/>
    <property type="evidence" value="ECO:0007669"/>
    <property type="project" value="UniProtKB-KW"/>
</dbReference>
<evidence type="ECO:0000313" key="10">
    <source>
        <dbReference type="EMBL" id="HEW45457.1"/>
    </source>
</evidence>
<dbReference type="SUPFAM" id="SSF56228">
    <property type="entry name" value="Aldehyde ferredoxin oxidoreductase, N-terminal domain"/>
    <property type="match status" value="1"/>
</dbReference>
<dbReference type="InterPro" id="IPR013984">
    <property type="entry name" value="Ald_Fedxn_OxRdtase_dom2"/>
</dbReference>
<reference evidence="10" key="1">
    <citation type="journal article" date="2020" name="mSystems">
        <title>Genome- and Community-Level Interaction Insights into Carbon Utilization and Element Cycling Functions of Hydrothermarchaeota in Hydrothermal Sediment.</title>
        <authorList>
            <person name="Zhou Z."/>
            <person name="Liu Y."/>
            <person name="Xu W."/>
            <person name="Pan J."/>
            <person name="Luo Z.H."/>
            <person name="Li M."/>
        </authorList>
    </citation>
    <scope>NUCLEOTIDE SEQUENCE [LARGE SCALE GENOMIC DNA]</scope>
    <source>
        <strain evidence="10">SpSt-132</strain>
    </source>
</reference>
<dbReference type="GO" id="GO:0016625">
    <property type="term" value="F:oxidoreductase activity, acting on the aldehyde or oxo group of donors, iron-sulfur protein as acceptor"/>
    <property type="evidence" value="ECO:0007669"/>
    <property type="project" value="InterPro"/>
</dbReference>
<keyword evidence="4" id="KW-0479">Metal-binding</keyword>
<keyword evidence="5" id="KW-0560">Oxidoreductase</keyword>
<evidence type="ECO:0000256" key="3">
    <source>
        <dbReference type="ARBA" id="ARBA00022485"/>
    </source>
</evidence>
<dbReference type="AlphaFoldDB" id="A0A7C2VA65"/>
<comment type="similarity">
    <text evidence="2">Belongs to the AOR/FOR family.</text>
</comment>
<dbReference type="InterPro" id="IPR013983">
    <property type="entry name" value="Ald_Fedxn_OxRdtase_N"/>
</dbReference>
<name>A0A7C2VA65_9AQUI</name>
<keyword evidence="6" id="KW-0408">Iron</keyword>
<dbReference type="InterPro" id="IPR001203">
    <property type="entry name" value="OxRdtase_Ald_Fedxn_C"/>
</dbReference>
<comment type="caution">
    <text evidence="10">The sequence shown here is derived from an EMBL/GenBank/DDBJ whole genome shotgun (WGS) entry which is preliminary data.</text>
</comment>
<dbReference type="GO" id="GO:0009055">
    <property type="term" value="F:electron transfer activity"/>
    <property type="evidence" value="ECO:0007669"/>
    <property type="project" value="InterPro"/>
</dbReference>
<evidence type="ECO:0000256" key="4">
    <source>
        <dbReference type="ARBA" id="ARBA00022723"/>
    </source>
</evidence>
<evidence type="ECO:0000256" key="1">
    <source>
        <dbReference type="ARBA" id="ARBA00001966"/>
    </source>
</evidence>
<dbReference type="InterPro" id="IPR036503">
    <property type="entry name" value="Ald_Fedxn_OxRdtase_N_sf"/>
</dbReference>
<dbReference type="Gene3D" id="1.10.569.10">
    <property type="entry name" value="Aldehyde Ferredoxin Oxidoreductase Protein, subunit A, domain 2"/>
    <property type="match status" value="1"/>
</dbReference>
<feature type="domain" description="Aldehyde ferredoxin oxidoreductase N-terminal" evidence="9">
    <location>
        <begin position="3"/>
        <end position="204"/>
    </location>
</feature>
<protein>
    <submittedName>
        <fullName evidence="10">Aldehyde ferredoxin oxidoreductase</fullName>
    </submittedName>
</protein>
<dbReference type="SMART" id="SM00790">
    <property type="entry name" value="AFOR_N"/>
    <property type="match status" value="1"/>
</dbReference>
<organism evidence="10">
    <name type="scientific">Hydrogenobacter sp</name>
    <dbReference type="NCBI Taxonomy" id="2152829"/>
    <lineage>
        <taxon>Bacteria</taxon>
        <taxon>Pseudomonadati</taxon>
        <taxon>Aquificota</taxon>
        <taxon>Aquificia</taxon>
        <taxon>Aquificales</taxon>
        <taxon>Aquificaceae</taxon>
        <taxon>Hydrogenobacter</taxon>
    </lineage>
</organism>
<evidence type="ECO:0000259" key="9">
    <source>
        <dbReference type="SMART" id="SM00790"/>
    </source>
</evidence>
<accession>A0A7C2VA65</accession>
<proteinExistence type="inferred from homology"/>
<dbReference type="InterPro" id="IPR051919">
    <property type="entry name" value="W-dependent_AOR"/>
</dbReference>
<evidence type="ECO:0000256" key="7">
    <source>
        <dbReference type="ARBA" id="ARBA00023014"/>
    </source>
</evidence>
<dbReference type="Gene3D" id="1.10.599.10">
    <property type="entry name" value="Aldehyde Ferredoxin Oxidoreductase Protein, subunit A, domain 3"/>
    <property type="match status" value="1"/>
</dbReference>
<dbReference type="InterPro" id="IPR036021">
    <property type="entry name" value="Tungsten_al_ferr_oxy-like_C"/>
</dbReference>
<evidence type="ECO:0000256" key="2">
    <source>
        <dbReference type="ARBA" id="ARBA00011032"/>
    </source>
</evidence>
<dbReference type="SUPFAM" id="SSF48310">
    <property type="entry name" value="Aldehyde ferredoxin oxidoreductase, C-terminal domains"/>
    <property type="match status" value="1"/>
</dbReference>
<comment type="cofactor">
    <cofactor evidence="8">
        <name>tungstopterin</name>
        <dbReference type="ChEBI" id="CHEBI:30402"/>
    </cofactor>
</comment>
<dbReference type="Pfam" id="PF01314">
    <property type="entry name" value="AFOR_C"/>
    <property type="match status" value="1"/>
</dbReference>
<keyword evidence="7" id="KW-0411">Iron-sulfur</keyword>
<comment type="cofactor">
    <cofactor evidence="1">
        <name>[4Fe-4S] cluster</name>
        <dbReference type="ChEBI" id="CHEBI:49883"/>
    </cofactor>
</comment>
<evidence type="ECO:0000256" key="5">
    <source>
        <dbReference type="ARBA" id="ARBA00023002"/>
    </source>
</evidence>
<dbReference type="PANTHER" id="PTHR30038">
    <property type="entry name" value="ALDEHYDE FERREDOXIN OXIDOREDUCTASE"/>
    <property type="match status" value="1"/>
</dbReference>
<dbReference type="GO" id="GO:0046872">
    <property type="term" value="F:metal ion binding"/>
    <property type="evidence" value="ECO:0007669"/>
    <property type="project" value="UniProtKB-KW"/>
</dbReference>
<dbReference type="Pfam" id="PF02730">
    <property type="entry name" value="AFOR_N"/>
    <property type="match status" value="1"/>
</dbReference>
<evidence type="ECO:0000256" key="6">
    <source>
        <dbReference type="ARBA" id="ARBA00023004"/>
    </source>
</evidence>
<dbReference type="EMBL" id="DSFP01000027">
    <property type="protein sequence ID" value="HEW45457.1"/>
    <property type="molecule type" value="Genomic_DNA"/>
</dbReference>
<evidence type="ECO:0000256" key="8">
    <source>
        <dbReference type="ARBA" id="ARBA00049934"/>
    </source>
</evidence>
<dbReference type="Gene3D" id="3.60.9.10">
    <property type="entry name" value="Aldehyde ferredoxin oxidoreductase, N-terminal domain"/>
    <property type="match status" value="1"/>
</dbReference>
<dbReference type="PANTHER" id="PTHR30038:SF0">
    <property type="entry name" value="TUNGSTEN-CONTAINING ALDEHYDE FERREDOXIN OXIDOREDUCTASE"/>
    <property type="match status" value="1"/>
</dbReference>